<name>A0A9W7DUH1_9STRA</name>
<evidence type="ECO:0000313" key="2">
    <source>
        <dbReference type="EMBL" id="GMH51163.1"/>
    </source>
</evidence>
<dbReference type="AlphaFoldDB" id="A0A9W7DUH1"/>
<dbReference type="InterPro" id="IPR014790">
    <property type="entry name" value="MutL_C"/>
</dbReference>
<evidence type="ECO:0000259" key="1">
    <source>
        <dbReference type="SMART" id="SM00853"/>
    </source>
</evidence>
<dbReference type="EMBL" id="BRXZ01000695">
    <property type="protein sequence ID" value="GMH51163.1"/>
    <property type="molecule type" value="Genomic_DNA"/>
</dbReference>
<gene>
    <name evidence="2" type="ORF">TrRE_jg12525</name>
</gene>
<proteinExistence type="predicted"/>
<comment type="caution">
    <text evidence="2">The sequence shown here is derived from an EMBL/GenBank/DDBJ whole genome shotgun (WGS) entry which is preliminary data.</text>
</comment>
<keyword evidence="3" id="KW-1185">Reference proteome</keyword>
<dbReference type="InterPro" id="IPR037198">
    <property type="entry name" value="MutL_C_sf"/>
</dbReference>
<dbReference type="OrthoDB" id="429932at2759"/>
<dbReference type="SUPFAM" id="SSF118116">
    <property type="entry name" value="DNA mismatch repair protein MutL"/>
    <property type="match status" value="1"/>
</dbReference>
<organism evidence="2 3">
    <name type="scientific">Triparma retinervis</name>
    <dbReference type="NCBI Taxonomy" id="2557542"/>
    <lineage>
        <taxon>Eukaryota</taxon>
        <taxon>Sar</taxon>
        <taxon>Stramenopiles</taxon>
        <taxon>Ochrophyta</taxon>
        <taxon>Bolidophyceae</taxon>
        <taxon>Parmales</taxon>
        <taxon>Triparmaceae</taxon>
        <taxon>Triparma</taxon>
    </lineage>
</organism>
<evidence type="ECO:0000313" key="3">
    <source>
        <dbReference type="Proteomes" id="UP001165082"/>
    </source>
</evidence>
<dbReference type="SMART" id="SM00853">
    <property type="entry name" value="MutL_C"/>
    <property type="match status" value="1"/>
</dbReference>
<dbReference type="InterPro" id="IPR042120">
    <property type="entry name" value="MutL_C_dimsub"/>
</dbReference>
<dbReference type="GO" id="GO:0006298">
    <property type="term" value="P:mismatch repair"/>
    <property type="evidence" value="ECO:0007669"/>
    <property type="project" value="InterPro"/>
</dbReference>
<sequence>MVKKKELASQPQLVSSTTTVTNEIFHSKVVGVAFNTFIVCQLDGRLYFVDQHAVCERRLLNEFVSRHVRDCPDGKGVEWDGGGGEGRWRLKEEPTTYSLCGSSVPPKVLASLPSHSSRDLPPLLDAHLRSKACHMSVRAGDELEEGQPEDIMRGMQGQPFWDICAHGRPTVVPGDVFM</sequence>
<dbReference type="GO" id="GO:0005524">
    <property type="term" value="F:ATP binding"/>
    <property type="evidence" value="ECO:0007669"/>
    <property type="project" value="InterPro"/>
</dbReference>
<feature type="domain" description="MutL C-terminal dimerisation" evidence="1">
    <location>
        <begin position="29"/>
        <end position="143"/>
    </location>
</feature>
<accession>A0A9W7DUH1</accession>
<dbReference type="Gene3D" id="3.30.1540.20">
    <property type="entry name" value="MutL, C-terminal domain, dimerisation subdomain"/>
    <property type="match status" value="1"/>
</dbReference>
<reference evidence="2" key="1">
    <citation type="submission" date="2022-07" db="EMBL/GenBank/DDBJ databases">
        <title>Genome analysis of Parmales, a sister group of diatoms, reveals the evolutionary specialization of diatoms from phago-mixotrophs to photoautotrophs.</title>
        <authorList>
            <person name="Ban H."/>
            <person name="Sato S."/>
            <person name="Yoshikawa S."/>
            <person name="Kazumasa Y."/>
            <person name="Nakamura Y."/>
            <person name="Ichinomiya M."/>
            <person name="Saitoh K."/>
            <person name="Sato N."/>
            <person name="Blanc-Mathieu R."/>
            <person name="Endo H."/>
            <person name="Kuwata A."/>
            <person name="Ogata H."/>
        </authorList>
    </citation>
    <scope>NUCLEOTIDE SEQUENCE</scope>
</reference>
<dbReference type="Proteomes" id="UP001165082">
    <property type="component" value="Unassembled WGS sequence"/>
</dbReference>
<protein>
    <recommendedName>
        <fullName evidence="1">MutL C-terminal dimerisation domain-containing protein</fullName>
    </recommendedName>
</protein>